<evidence type="ECO:0000313" key="6">
    <source>
        <dbReference type="Proteomes" id="UP001157109"/>
    </source>
</evidence>
<keyword evidence="2 5" id="KW-0012">Acyltransferase</keyword>
<accession>A0ABQ6HL50</accession>
<feature type="region of interest" description="Disordered" evidence="3">
    <location>
        <begin position="229"/>
        <end position="261"/>
    </location>
</feature>
<keyword evidence="6" id="KW-1185">Reference proteome</keyword>
<dbReference type="SMART" id="SM00563">
    <property type="entry name" value="PlsC"/>
    <property type="match status" value="1"/>
</dbReference>
<reference evidence="6" key="1">
    <citation type="journal article" date="2019" name="Int. J. Syst. Evol. Microbiol.">
        <title>The Global Catalogue of Microorganisms (GCM) 10K type strain sequencing project: providing services to taxonomists for standard genome sequencing and annotation.</title>
        <authorList>
            <consortium name="The Broad Institute Genomics Platform"/>
            <consortium name="The Broad Institute Genome Sequencing Center for Infectious Disease"/>
            <person name="Wu L."/>
            <person name="Ma J."/>
        </authorList>
    </citation>
    <scope>NUCLEOTIDE SEQUENCE [LARGE SCALE GENOMIC DNA]</scope>
    <source>
        <strain evidence="6">NBRC 105830</strain>
    </source>
</reference>
<dbReference type="Proteomes" id="UP001157109">
    <property type="component" value="Unassembled WGS sequence"/>
</dbReference>
<dbReference type="InterPro" id="IPR002123">
    <property type="entry name" value="Plipid/glycerol_acylTrfase"/>
</dbReference>
<dbReference type="EMBL" id="BSUJ01000001">
    <property type="protein sequence ID" value="GMA19179.1"/>
    <property type="molecule type" value="Genomic_DNA"/>
</dbReference>
<dbReference type="GO" id="GO:0016746">
    <property type="term" value="F:acyltransferase activity"/>
    <property type="evidence" value="ECO:0007669"/>
    <property type="project" value="UniProtKB-KW"/>
</dbReference>
<feature type="compositionally biased region" description="Basic and acidic residues" evidence="3">
    <location>
        <begin position="251"/>
        <end position="261"/>
    </location>
</feature>
<organism evidence="5 6">
    <name type="scientific">Arsenicicoccus piscis</name>
    <dbReference type="NCBI Taxonomy" id="673954"/>
    <lineage>
        <taxon>Bacteria</taxon>
        <taxon>Bacillati</taxon>
        <taxon>Actinomycetota</taxon>
        <taxon>Actinomycetes</taxon>
        <taxon>Micrococcales</taxon>
        <taxon>Intrasporangiaceae</taxon>
        <taxon>Arsenicicoccus</taxon>
    </lineage>
</organism>
<name>A0ABQ6HL50_9MICO</name>
<keyword evidence="1" id="KW-0808">Transferase</keyword>
<evidence type="ECO:0000259" key="4">
    <source>
        <dbReference type="SMART" id="SM00563"/>
    </source>
</evidence>
<proteinExistence type="predicted"/>
<feature type="domain" description="Phospholipid/glycerol acyltransferase" evidence="4">
    <location>
        <begin position="44"/>
        <end position="162"/>
    </location>
</feature>
<dbReference type="PANTHER" id="PTHR10434:SF55">
    <property type="entry name" value="POSSIBLE ACYLTRANSFERASE"/>
    <property type="match status" value="1"/>
</dbReference>
<evidence type="ECO:0000256" key="2">
    <source>
        <dbReference type="ARBA" id="ARBA00023315"/>
    </source>
</evidence>
<evidence type="ECO:0000256" key="1">
    <source>
        <dbReference type="ARBA" id="ARBA00022679"/>
    </source>
</evidence>
<evidence type="ECO:0000313" key="5">
    <source>
        <dbReference type="EMBL" id="GMA19179.1"/>
    </source>
</evidence>
<dbReference type="Pfam" id="PF01553">
    <property type="entry name" value="Acyltransferase"/>
    <property type="match status" value="1"/>
</dbReference>
<dbReference type="RefSeq" id="WP_241441945.1">
    <property type="nucleotide sequence ID" value="NZ_BSUJ01000001.1"/>
</dbReference>
<evidence type="ECO:0000256" key="3">
    <source>
        <dbReference type="SAM" id="MobiDB-lite"/>
    </source>
</evidence>
<feature type="compositionally biased region" description="Basic and acidic residues" evidence="3">
    <location>
        <begin position="229"/>
        <end position="238"/>
    </location>
</feature>
<comment type="caution">
    <text evidence="5">The sequence shown here is derived from an EMBL/GenBank/DDBJ whole genome shotgun (WGS) entry which is preliminary data.</text>
</comment>
<gene>
    <name evidence="5" type="ORF">GCM10025862_12000</name>
</gene>
<dbReference type="PANTHER" id="PTHR10434">
    <property type="entry name" value="1-ACYL-SN-GLYCEROL-3-PHOSPHATE ACYLTRANSFERASE"/>
    <property type="match status" value="1"/>
</dbReference>
<dbReference type="CDD" id="cd07989">
    <property type="entry name" value="LPLAT_AGPAT-like"/>
    <property type="match status" value="1"/>
</dbReference>
<dbReference type="SUPFAM" id="SSF69593">
    <property type="entry name" value="Glycerol-3-phosphate (1)-acyltransferase"/>
    <property type="match status" value="1"/>
</dbReference>
<sequence>MTSSPRVRLPLAYRLCVVIAKAAAVPLMRRDWRGAEHLDRPGGIIVCPNHISHVDFIATAHFLYDNGRPPFYLAKSTLFEIPVVGRLLKAARQIPVHRNTGRAADAYREAVSRVQQGATVPLYPEGTITRDPGVWPMTAKTGAARIALETRCPVIPLAQWGAQEIMPPYSGRLRLFPIKTMHLLAGPPVDLDDLYDRPVTAEVLREATDRIMAAIIVQLEELRGEKAPVERYDLRQHQGDQSGKPGQHRTVRPDHRGEDGR</sequence>
<protein>
    <submittedName>
        <fullName evidence="5">1-acyl-sn-glycerol-3-phosphate acyltransferase</fullName>
    </submittedName>
</protein>